<sequence>MQPLASFASEVCVHRLKLRVGLCAAVAVCVIAAGCGSAPPEPRSSSVPSAAQEAPGPKRRAGDEVSEATVAWAEDYCGAVSELVRSVSKMPTVDASTVQRASETSGELLQVVVGGLERTLDRLDNLDPPPVEGAEEVRRDAVATYSAIRDRARSVLDELEAAQGPEASRQAVSSVKKPLDEIGELNLLGEFDSVPALSEASREAPACRQLTGSDPAPRLDSPRP</sequence>
<name>C7MQL0_SACVD</name>
<dbReference type="HOGENOM" id="CLU_115411_0_0_11"/>
<dbReference type="Proteomes" id="UP000000841">
    <property type="component" value="Chromosome"/>
</dbReference>
<dbReference type="STRING" id="471857.Svir_35820"/>
<protein>
    <submittedName>
        <fullName evidence="2">Uncharacterized protein</fullName>
    </submittedName>
</protein>
<evidence type="ECO:0000256" key="1">
    <source>
        <dbReference type="SAM" id="MobiDB-lite"/>
    </source>
</evidence>
<proteinExistence type="predicted"/>
<evidence type="ECO:0000313" key="3">
    <source>
        <dbReference type="Proteomes" id="UP000000841"/>
    </source>
</evidence>
<dbReference type="AlphaFoldDB" id="C7MQL0"/>
<dbReference type="EMBL" id="CP001683">
    <property type="protein sequence ID" value="ACU98537.1"/>
    <property type="molecule type" value="Genomic_DNA"/>
</dbReference>
<dbReference type="eggNOG" id="ENOG50303M1">
    <property type="taxonomic scope" value="Bacteria"/>
</dbReference>
<organism evidence="2 3">
    <name type="scientific">Saccharomonospora viridis (strain ATCC 15386 / DSM 43017 / JCM 3036 / CCUG 5913 / NBRC 12207 / NCIMB 9602 / P101)</name>
    <name type="common">Thermoactinomyces viridis</name>
    <dbReference type="NCBI Taxonomy" id="471857"/>
    <lineage>
        <taxon>Bacteria</taxon>
        <taxon>Bacillati</taxon>
        <taxon>Actinomycetota</taxon>
        <taxon>Actinomycetes</taxon>
        <taxon>Pseudonocardiales</taxon>
        <taxon>Pseudonocardiaceae</taxon>
        <taxon>Saccharomonospora</taxon>
    </lineage>
</organism>
<evidence type="ECO:0000313" key="2">
    <source>
        <dbReference type="EMBL" id="ACU98537.1"/>
    </source>
</evidence>
<feature type="region of interest" description="Disordered" evidence="1">
    <location>
        <begin position="198"/>
        <end position="224"/>
    </location>
</feature>
<dbReference type="KEGG" id="svi:Svir_35820"/>
<keyword evidence="3" id="KW-1185">Reference proteome</keyword>
<feature type="region of interest" description="Disordered" evidence="1">
    <location>
        <begin position="38"/>
        <end position="65"/>
    </location>
</feature>
<accession>C7MQL0</accession>
<dbReference type="RefSeq" id="WP_015787847.1">
    <property type="nucleotide sequence ID" value="NC_013159.1"/>
</dbReference>
<reference evidence="2 3" key="1">
    <citation type="journal article" date="2009" name="Stand. Genomic Sci.">
        <title>Complete genome sequence of Saccharomonospora viridis type strain (P101).</title>
        <authorList>
            <person name="Pati A."/>
            <person name="Sikorski J."/>
            <person name="Nolan M."/>
            <person name="Lapidus A."/>
            <person name="Copeland A."/>
            <person name="Glavina Del Rio T."/>
            <person name="Lucas S."/>
            <person name="Chen F."/>
            <person name="Tice H."/>
            <person name="Pitluck S."/>
            <person name="Cheng J.F."/>
            <person name="Chertkov O."/>
            <person name="Brettin T."/>
            <person name="Han C."/>
            <person name="Detter J.C."/>
            <person name="Kuske C."/>
            <person name="Bruce D."/>
            <person name="Goodwin L."/>
            <person name="Chain P."/>
            <person name="D'haeseleer P."/>
            <person name="Chen A."/>
            <person name="Palaniappan K."/>
            <person name="Ivanova N."/>
            <person name="Mavromatis K."/>
            <person name="Mikhailova N."/>
            <person name="Rohde M."/>
            <person name="Tindall B.J."/>
            <person name="Goker M."/>
            <person name="Bristow J."/>
            <person name="Eisen J.A."/>
            <person name="Markowitz V."/>
            <person name="Hugenholtz P."/>
            <person name="Kyrpides N.C."/>
            <person name="Klenk H.P."/>
        </authorList>
    </citation>
    <scope>NUCLEOTIDE SEQUENCE [LARGE SCALE GENOMIC DNA]</scope>
    <source>
        <strain evidence="3">ATCC 15386 / DSM 43017 / JCM 3036 / NBRC 12207 / P101</strain>
    </source>
</reference>
<gene>
    <name evidence="2" type="ordered locus">Svir_35820</name>
</gene>